<reference evidence="3" key="1">
    <citation type="journal article" date="2019" name="Int. J. Syst. Evol. Microbiol.">
        <title>The Global Catalogue of Microorganisms (GCM) 10K type strain sequencing project: providing services to taxonomists for standard genome sequencing and annotation.</title>
        <authorList>
            <consortium name="The Broad Institute Genomics Platform"/>
            <consortium name="The Broad Institute Genome Sequencing Center for Infectious Disease"/>
            <person name="Wu L."/>
            <person name="Ma J."/>
        </authorList>
    </citation>
    <scope>NUCLEOTIDE SEQUENCE [LARGE SCALE GENOMIC DNA]</scope>
    <source>
        <strain evidence="3">JCM 4816</strain>
    </source>
</reference>
<evidence type="ECO:0000313" key="2">
    <source>
        <dbReference type="EMBL" id="GAA3503280.1"/>
    </source>
</evidence>
<sequence>MRVGGQSEPGEVDVDTGCTAGQGCAQIPPAHRLDLAIGPEIAARQGVAGEQGTVFGALRGAQQESCIADESQGAAGHLPALLGKFTDGRPARALPRLKQAAGQFPLPPEPVVDHNDLVAAPQGGQSHGHGSPTGED</sequence>
<evidence type="ECO:0000313" key="3">
    <source>
        <dbReference type="Proteomes" id="UP001501455"/>
    </source>
</evidence>
<proteinExistence type="predicted"/>
<name>A0ABP6U7Y2_9ACTN</name>
<gene>
    <name evidence="2" type="ORF">GCM10019016_103900</name>
</gene>
<accession>A0ABP6U7Y2</accession>
<dbReference type="Proteomes" id="UP001501455">
    <property type="component" value="Unassembled WGS sequence"/>
</dbReference>
<feature type="region of interest" description="Disordered" evidence="1">
    <location>
        <begin position="102"/>
        <end position="136"/>
    </location>
</feature>
<protein>
    <submittedName>
        <fullName evidence="2">Uncharacterized protein</fullName>
    </submittedName>
</protein>
<comment type="caution">
    <text evidence="2">The sequence shown here is derived from an EMBL/GenBank/DDBJ whole genome shotgun (WGS) entry which is preliminary data.</text>
</comment>
<feature type="region of interest" description="Disordered" evidence="1">
    <location>
        <begin position="1"/>
        <end position="23"/>
    </location>
</feature>
<evidence type="ECO:0000256" key="1">
    <source>
        <dbReference type="SAM" id="MobiDB-lite"/>
    </source>
</evidence>
<dbReference type="EMBL" id="BAAAXF010000074">
    <property type="protein sequence ID" value="GAA3503280.1"/>
    <property type="molecule type" value="Genomic_DNA"/>
</dbReference>
<keyword evidence="3" id="KW-1185">Reference proteome</keyword>
<organism evidence="2 3">
    <name type="scientific">Streptomyces prasinosporus</name>
    <dbReference type="NCBI Taxonomy" id="68256"/>
    <lineage>
        <taxon>Bacteria</taxon>
        <taxon>Bacillati</taxon>
        <taxon>Actinomycetota</taxon>
        <taxon>Actinomycetes</taxon>
        <taxon>Kitasatosporales</taxon>
        <taxon>Streptomycetaceae</taxon>
        <taxon>Streptomyces</taxon>
        <taxon>Streptomyces albogriseolus group</taxon>
    </lineage>
</organism>